<evidence type="ECO:0000313" key="2">
    <source>
        <dbReference type="EMBL" id="KAJ7717841.1"/>
    </source>
</evidence>
<dbReference type="Proteomes" id="UP001215280">
    <property type="component" value="Unassembled WGS sequence"/>
</dbReference>
<feature type="compositionally biased region" description="Polar residues" evidence="1">
    <location>
        <begin position="86"/>
        <end position="96"/>
    </location>
</feature>
<keyword evidence="3" id="KW-1185">Reference proteome</keyword>
<feature type="region of interest" description="Disordered" evidence="1">
    <location>
        <begin position="86"/>
        <end position="125"/>
    </location>
</feature>
<feature type="compositionally biased region" description="Basic and acidic residues" evidence="1">
    <location>
        <begin position="16"/>
        <end position="26"/>
    </location>
</feature>
<name>A0AAD7HDW3_9AGAR</name>
<protein>
    <submittedName>
        <fullName evidence="2">Uncharacterized protein</fullName>
    </submittedName>
</protein>
<accession>A0AAD7HDW3</accession>
<sequence>MFPPPPPSGPRQQRPVYREEERRQRDNGWSGRDSGLRDNDVIRIGTSAVTTAAMVFARDGIPFVTDSVNAAPSYALYARTLISSGSIRTDNGTSKTAARVSPYTRTRLSKQRTRSRESEKSSAYSITSDAAAMVQDTRPTRSAYTYAVCAEATTPPSWEISDARVSEMARIFPEEPDDGLFLESQLLDGTRAQIFYPDLRAHNRPSV</sequence>
<reference evidence="2" key="1">
    <citation type="submission" date="2023-03" db="EMBL/GenBank/DDBJ databases">
        <title>Massive genome expansion in bonnet fungi (Mycena s.s.) driven by repeated elements and novel gene families across ecological guilds.</title>
        <authorList>
            <consortium name="Lawrence Berkeley National Laboratory"/>
            <person name="Harder C.B."/>
            <person name="Miyauchi S."/>
            <person name="Viragh M."/>
            <person name="Kuo A."/>
            <person name="Thoen E."/>
            <person name="Andreopoulos B."/>
            <person name="Lu D."/>
            <person name="Skrede I."/>
            <person name="Drula E."/>
            <person name="Henrissat B."/>
            <person name="Morin E."/>
            <person name="Kohler A."/>
            <person name="Barry K."/>
            <person name="LaButti K."/>
            <person name="Morin E."/>
            <person name="Salamov A."/>
            <person name="Lipzen A."/>
            <person name="Mereny Z."/>
            <person name="Hegedus B."/>
            <person name="Baldrian P."/>
            <person name="Stursova M."/>
            <person name="Weitz H."/>
            <person name="Taylor A."/>
            <person name="Grigoriev I.V."/>
            <person name="Nagy L.G."/>
            <person name="Martin F."/>
            <person name="Kauserud H."/>
        </authorList>
    </citation>
    <scope>NUCLEOTIDE SEQUENCE</scope>
    <source>
        <strain evidence="2">CBHHK188m</strain>
    </source>
</reference>
<comment type="caution">
    <text evidence="2">The sequence shown here is derived from an EMBL/GenBank/DDBJ whole genome shotgun (WGS) entry which is preliminary data.</text>
</comment>
<dbReference type="EMBL" id="JARJLG010000313">
    <property type="protein sequence ID" value="KAJ7717841.1"/>
    <property type="molecule type" value="Genomic_DNA"/>
</dbReference>
<evidence type="ECO:0000256" key="1">
    <source>
        <dbReference type="SAM" id="MobiDB-lite"/>
    </source>
</evidence>
<dbReference type="AlphaFoldDB" id="A0AAD7HDW3"/>
<gene>
    <name evidence="2" type="ORF">DFH07DRAFT_785084</name>
</gene>
<proteinExistence type="predicted"/>
<evidence type="ECO:0000313" key="3">
    <source>
        <dbReference type="Proteomes" id="UP001215280"/>
    </source>
</evidence>
<organism evidence="2 3">
    <name type="scientific">Mycena maculata</name>
    <dbReference type="NCBI Taxonomy" id="230809"/>
    <lineage>
        <taxon>Eukaryota</taxon>
        <taxon>Fungi</taxon>
        <taxon>Dikarya</taxon>
        <taxon>Basidiomycota</taxon>
        <taxon>Agaricomycotina</taxon>
        <taxon>Agaricomycetes</taxon>
        <taxon>Agaricomycetidae</taxon>
        <taxon>Agaricales</taxon>
        <taxon>Marasmiineae</taxon>
        <taxon>Mycenaceae</taxon>
        <taxon>Mycena</taxon>
    </lineage>
</organism>
<feature type="region of interest" description="Disordered" evidence="1">
    <location>
        <begin position="1"/>
        <end position="38"/>
    </location>
</feature>